<feature type="domain" description="HNH" evidence="1">
    <location>
        <begin position="71"/>
        <end position="103"/>
    </location>
</feature>
<dbReference type="Pfam" id="PF01844">
    <property type="entry name" value="HNH"/>
    <property type="match status" value="1"/>
</dbReference>
<dbReference type="InterPro" id="IPR002711">
    <property type="entry name" value="HNH"/>
</dbReference>
<organism evidence="2 3">
    <name type="scientific">Nocardioides luteus</name>
    <dbReference type="NCBI Taxonomy" id="1844"/>
    <lineage>
        <taxon>Bacteria</taxon>
        <taxon>Bacillati</taxon>
        <taxon>Actinomycetota</taxon>
        <taxon>Actinomycetes</taxon>
        <taxon>Propionibacteriales</taxon>
        <taxon>Nocardioidaceae</taxon>
        <taxon>Nocardioides</taxon>
    </lineage>
</organism>
<dbReference type="RefSeq" id="WP_052693519.1">
    <property type="nucleotide sequence ID" value="NZ_JZDQ02000029.1"/>
</dbReference>
<dbReference type="Proteomes" id="UP000033772">
    <property type="component" value="Unassembled WGS sequence"/>
</dbReference>
<evidence type="ECO:0000313" key="2">
    <source>
        <dbReference type="EMBL" id="OIJ25090.1"/>
    </source>
</evidence>
<evidence type="ECO:0000259" key="1">
    <source>
        <dbReference type="Pfam" id="PF01844"/>
    </source>
</evidence>
<accession>A0A1J4N0N8</accession>
<keyword evidence="3" id="KW-1185">Reference proteome</keyword>
<proteinExistence type="predicted"/>
<reference evidence="2" key="1">
    <citation type="submission" date="2016-10" db="EMBL/GenBank/DDBJ databases">
        <title>Draft Genome Sequence of Nocardioides luteus Strain BAFB, an Alkane-Degrading Bacterium Isolated from JP-7 Polluted Soil.</title>
        <authorList>
            <person name="Brown L."/>
            <person name="Ruiz O.N."/>
            <person name="Gunasekera T."/>
        </authorList>
    </citation>
    <scope>NUCLEOTIDE SEQUENCE [LARGE SCALE GENOMIC DNA]</scope>
    <source>
        <strain evidence="2">BAFB</strain>
    </source>
</reference>
<evidence type="ECO:0000313" key="3">
    <source>
        <dbReference type="Proteomes" id="UP000033772"/>
    </source>
</evidence>
<dbReference type="AlphaFoldDB" id="A0A1J4N0N8"/>
<dbReference type="EMBL" id="JZDQ02000029">
    <property type="protein sequence ID" value="OIJ25090.1"/>
    <property type="molecule type" value="Genomic_DNA"/>
</dbReference>
<dbReference type="CDD" id="cd00085">
    <property type="entry name" value="HNHc"/>
    <property type="match status" value="1"/>
</dbReference>
<dbReference type="GO" id="GO:0003676">
    <property type="term" value="F:nucleic acid binding"/>
    <property type="evidence" value="ECO:0007669"/>
    <property type="project" value="InterPro"/>
</dbReference>
<protein>
    <recommendedName>
        <fullName evidence="1">HNH domain-containing protein</fullName>
    </recommendedName>
</protein>
<dbReference type="GO" id="GO:0004519">
    <property type="term" value="F:endonuclease activity"/>
    <property type="evidence" value="ECO:0007669"/>
    <property type="project" value="InterPro"/>
</dbReference>
<comment type="caution">
    <text evidence="2">The sequence shown here is derived from an EMBL/GenBank/DDBJ whole genome shotgun (WGS) entry which is preliminary data.</text>
</comment>
<dbReference type="Gene3D" id="1.10.30.50">
    <property type="match status" value="1"/>
</dbReference>
<dbReference type="STRING" id="1844.UG56_019450"/>
<dbReference type="OrthoDB" id="5242272at2"/>
<name>A0A1J4N0N8_9ACTN</name>
<sequence length="152" mass="16739">MDNFGALVPVERVDEWAQTPGTVVRPVKVIDLNSEITRAGYEPSALQHEQAVLLAGGTCVFPGCTRSAWHADTDHITAYDSGGKTSTRNLAKLCRSHHRLKTHGGWRYEQTSPGTYVWRSPLGRSFVRYPDGTLEQLGARSLNETEDGTRAA</sequence>
<dbReference type="GO" id="GO:0008270">
    <property type="term" value="F:zinc ion binding"/>
    <property type="evidence" value="ECO:0007669"/>
    <property type="project" value="InterPro"/>
</dbReference>
<gene>
    <name evidence="2" type="ORF">UG56_019450</name>
</gene>
<dbReference type="InterPro" id="IPR003615">
    <property type="entry name" value="HNH_nuc"/>
</dbReference>